<organism evidence="5 6">
    <name type="scientific">Rubrobacter xylanophilus</name>
    <dbReference type="NCBI Taxonomy" id="49319"/>
    <lineage>
        <taxon>Bacteria</taxon>
        <taxon>Bacillati</taxon>
        <taxon>Actinomycetota</taxon>
        <taxon>Rubrobacteria</taxon>
        <taxon>Rubrobacterales</taxon>
        <taxon>Rubrobacteraceae</taxon>
        <taxon>Rubrobacter</taxon>
    </lineage>
</organism>
<dbReference type="PANTHER" id="PTHR31157">
    <property type="entry name" value="SCP DOMAIN-CONTAINING PROTEIN"/>
    <property type="match status" value="1"/>
</dbReference>
<evidence type="ECO:0000256" key="2">
    <source>
        <dbReference type="SAM" id="Phobius"/>
    </source>
</evidence>
<dbReference type="RefSeq" id="WP_143526511.1">
    <property type="nucleotide sequence ID" value="NZ_AP019791.1"/>
</dbReference>
<feature type="compositionally biased region" description="Low complexity" evidence="1">
    <location>
        <begin position="322"/>
        <end position="336"/>
    </location>
</feature>
<feature type="chain" id="PRO_5022098250" description="SCP domain-containing protein" evidence="3">
    <location>
        <begin position="30"/>
        <end position="354"/>
    </location>
</feature>
<feature type="compositionally biased region" description="Polar residues" evidence="1">
    <location>
        <begin position="180"/>
        <end position="195"/>
    </location>
</feature>
<dbReference type="CDD" id="cd05379">
    <property type="entry name" value="CAP_bacterial"/>
    <property type="match status" value="1"/>
</dbReference>
<feature type="signal peptide" evidence="3">
    <location>
        <begin position="1"/>
        <end position="29"/>
    </location>
</feature>
<reference evidence="5" key="1">
    <citation type="journal article" date="2019" name="Microbiol. Resour. Announc.">
        <title>Complete Genome Sequence of Rubrobacter xylanophilus Strain AA3-22, Isolated from Arima Onsen in Japan.</title>
        <authorList>
            <person name="Tomariguchi N."/>
            <person name="Miyazaki K."/>
        </authorList>
    </citation>
    <scope>NUCLEOTIDE SEQUENCE [LARGE SCALE GENOMIC DNA]</scope>
    <source>
        <strain evidence="5">AA3-22</strain>
    </source>
</reference>
<dbReference type="Gene3D" id="3.40.33.10">
    <property type="entry name" value="CAP"/>
    <property type="match status" value="1"/>
</dbReference>
<proteinExistence type="predicted"/>
<evidence type="ECO:0000256" key="1">
    <source>
        <dbReference type="SAM" id="MobiDB-lite"/>
    </source>
</evidence>
<dbReference type="EMBL" id="AP019791">
    <property type="protein sequence ID" value="BBL78358.1"/>
    <property type="molecule type" value="Genomic_DNA"/>
</dbReference>
<evidence type="ECO:0000259" key="4">
    <source>
        <dbReference type="Pfam" id="PF00188"/>
    </source>
</evidence>
<feature type="transmembrane region" description="Helical" evidence="2">
    <location>
        <begin position="334"/>
        <end position="352"/>
    </location>
</feature>
<dbReference type="SUPFAM" id="SSF55797">
    <property type="entry name" value="PR-1-like"/>
    <property type="match status" value="1"/>
</dbReference>
<feature type="domain" description="SCP" evidence="4">
    <location>
        <begin position="40"/>
        <end position="158"/>
    </location>
</feature>
<dbReference type="PANTHER" id="PTHR31157:SF1">
    <property type="entry name" value="SCP DOMAIN-CONTAINING PROTEIN"/>
    <property type="match status" value="1"/>
</dbReference>
<protein>
    <recommendedName>
        <fullName evidence="4">SCP domain-containing protein</fullName>
    </recommendedName>
</protein>
<dbReference type="InterPro" id="IPR014044">
    <property type="entry name" value="CAP_dom"/>
</dbReference>
<evidence type="ECO:0000256" key="3">
    <source>
        <dbReference type="SAM" id="SignalP"/>
    </source>
</evidence>
<evidence type="ECO:0000313" key="6">
    <source>
        <dbReference type="Proteomes" id="UP000318065"/>
    </source>
</evidence>
<accession>A0A510HEL2</accession>
<dbReference type="OrthoDB" id="68195at2"/>
<dbReference type="Pfam" id="PF00188">
    <property type="entry name" value="CAP"/>
    <property type="match status" value="1"/>
</dbReference>
<keyword evidence="2" id="KW-0812">Transmembrane</keyword>
<dbReference type="AlphaFoldDB" id="A0A510HEL2"/>
<evidence type="ECO:0000313" key="5">
    <source>
        <dbReference type="EMBL" id="BBL78358.1"/>
    </source>
</evidence>
<gene>
    <name evidence="5" type="ORF">RxyAA322_02120</name>
</gene>
<keyword evidence="2" id="KW-1133">Transmembrane helix</keyword>
<keyword evidence="3" id="KW-0732">Signal</keyword>
<keyword evidence="6" id="KW-1185">Reference proteome</keyword>
<dbReference type="Proteomes" id="UP000318065">
    <property type="component" value="Chromosome"/>
</dbReference>
<dbReference type="InterPro" id="IPR035940">
    <property type="entry name" value="CAP_sf"/>
</dbReference>
<name>A0A510HEL2_9ACTN</name>
<keyword evidence="2" id="KW-0472">Membrane</keyword>
<feature type="region of interest" description="Disordered" evidence="1">
    <location>
        <begin position="173"/>
        <end position="336"/>
    </location>
</feature>
<sequence length="354" mass="36832">MQPARWPVVAACLLISALAALGISSPAAAQTYEPQELELLRLINDYRQQNGLEPLLLSDPLSRAAEHHSEDMGRYGFFSHTTQASSYYPVGADHTVRAAQEGYDYDTSTAENLAYGQPTAEAAFEAWRTSPGHNANMLGDYRVIGIGLVWVGGTPYWTTVFGAYVDPSAAPAGGGVTDAGTAQQERSPDPTTSLENAAPAGEPVAQADREEKESAPPAPSRTPASAAAGQYADRSGEAPPAPQERQEEPREVQAQYGDPSRQQDPPAPRSGAGSTEEETHDASEWSGSAAANGAFGQEESNGAPEDPPAGGREERAGGDSVLGITTLPDTGGPGLGAIAAGVLLAAGGLLRLRR</sequence>